<protein>
    <submittedName>
        <fullName evidence="1">Uncharacterized protein</fullName>
    </submittedName>
</protein>
<reference evidence="1" key="1">
    <citation type="submission" date="2014-11" db="EMBL/GenBank/DDBJ databases">
        <authorList>
            <person name="Amaro Gonzalez C."/>
        </authorList>
    </citation>
    <scope>NUCLEOTIDE SEQUENCE</scope>
</reference>
<dbReference type="EMBL" id="GBXM01024233">
    <property type="protein sequence ID" value="JAH84344.1"/>
    <property type="molecule type" value="Transcribed_RNA"/>
</dbReference>
<dbReference type="AlphaFoldDB" id="A0A0E9W1T7"/>
<evidence type="ECO:0000313" key="1">
    <source>
        <dbReference type="EMBL" id="JAH84344.1"/>
    </source>
</evidence>
<sequence length="37" mass="4078">MRLERDGRVCWTCGTSGRPGLSSPVVVTLETNSRGWL</sequence>
<reference evidence="1" key="2">
    <citation type="journal article" date="2015" name="Fish Shellfish Immunol.">
        <title>Early steps in the European eel (Anguilla anguilla)-Vibrio vulnificus interaction in the gills: Role of the RtxA13 toxin.</title>
        <authorList>
            <person name="Callol A."/>
            <person name="Pajuelo D."/>
            <person name="Ebbesson L."/>
            <person name="Teles M."/>
            <person name="MacKenzie S."/>
            <person name="Amaro C."/>
        </authorList>
    </citation>
    <scope>NUCLEOTIDE SEQUENCE</scope>
</reference>
<proteinExistence type="predicted"/>
<accession>A0A0E9W1T7</accession>
<name>A0A0E9W1T7_ANGAN</name>
<organism evidence="1">
    <name type="scientific">Anguilla anguilla</name>
    <name type="common">European freshwater eel</name>
    <name type="synonym">Muraena anguilla</name>
    <dbReference type="NCBI Taxonomy" id="7936"/>
    <lineage>
        <taxon>Eukaryota</taxon>
        <taxon>Metazoa</taxon>
        <taxon>Chordata</taxon>
        <taxon>Craniata</taxon>
        <taxon>Vertebrata</taxon>
        <taxon>Euteleostomi</taxon>
        <taxon>Actinopterygii</taxon>
        <taxon>Neopterygii</taxon>
        <taxon>Teleostei</taxon>
        <taxon>Anguilliformes</taxon>
        <taxon>Anguillidae</taxon>
        <taxon>Anguilla</taxon>
    </lineage>
</organism>